<evidence type="ECO:0000313" key="3">
    <source>
        <dbReference type="Proteomes" id="UP000631421"/>
    </source>
</evidence>
<dbReference type="RefSeq" id="WP_190352871.1">
    <property type="nucleotide sequence ID" value="NZ_JACJPY010000102.1"/>
</dbReference>
<protein>
    <submittedName>
        <fullName evidence="2">PIN domain-containing protein</fullName>
    </submittedName>
</protein>
<reference evidence="2" key="2">
    <citation type="submission" date="2020-08" db="EMBL/GenBank/DDBJ databases">
        <authorList>
            <person name="Chen M."/>
            <person name="Teng W."/>
            <person name="Zhao L."/>
            <person name="Hu C."/>
            <person name="Zhou Y."/>
            <person name="Han B."/>
            <person name="Song L."/>
            <person name="Shu W."/>
        </authorList>
    </citation>
    <scope>NUCLEOTIDE SEQUENCE</scope>
    <source>
        <strain evidence="2">FACHB-1277</strain>
    </source>
</reference>
<accession>A0A926UWY1</accession>
<dbReference type="InterPro" id="IPR029060">
    <property type="entry name" value="PIN-like_dom_sf"/>
</dbReference>
<keyword evidence="3" id="KW-1185">Reference proteome</keyword>
<organism evidence="2 3">
    <name type="scientific">Pseudanabaena cinerea FACHB-1277</name>
    <dbReference type="NCBI Taxonomy" id="2949581"/>
    <lineage>
        <taxon>Bacteria</taxon>
        <taxon>Bacillati</taxon>
        <taxon>Cyanobacteriota</taxon>
        <taxon>Cyanophyceae</taxon>
        <taxon>Pseudanabaenales</taxon>
        <taxon>Pseudanabaenaceae</taxon>
        <taxon>Pseudanabaena</taxon>
        <taxon>Pseudanabaena cinerea</taxon>
    </lineage>
</organism>
<dbReference type="Proteomes" id="UP000631421">
    <property type="component" value="Unassembled WGS sequence"/>
</dbReference>
<comment type="caution">
    <text evidence="2">The sequence shown here is derived from an EMBL/GenBank/DDBJ whole genome shotgun (WGS) entry which is preliminary data.</text>
</comment>
<dbReference type="SUPFAM" id="SSF88723">
    <property type="entry name" value="PIN domain-like"/>
    <property type="match status" value="1"/>
</dbReference>
<feature type="domain" description="PIN" evidence="1">
    <location>
        <begin position="4"/>
        <end position="121"/>
    </location>
</feature>
<evidence type="ECO:0000259" key="1">
    <source>
        <dbReference type="Pfam" id="PF01850"/>
    </source>
</evidence>
<dbReference type="InterPro" id="IPR002716">
    <property type="entry name" value="PIN_dom"/>
</dbReference>
<reference evidence="2" key="1">
    <citation type="journal article" date="2015" name="ISME J.">
        <title>Draft Genome Sequence of Streptomyces incarnatus NRRL8089, which Produces the Nucleoside Antibiotic Sinefungin.</title>
        <authorList>
            <person name="Oshima K."/>
            <person name="Hattori M."/>
            <person name="Shimizu H."/>
            <person name="Fukuda K."/>
            <person name="Nemoto M."/>
            <person name="Inagaki K."/>
            <person name="Tamura T."/>
        </authorList>
    </citation>
    <scope>NUCLEOTIDE SEQUENCE</scope>
    <source>
        <strain evidence="2">FACHB-1277</strain>
    </source>
</reference>
<dbReference type="EMBL" id="JACJPY010000102">
    <property type="protein sequence ID" value="MBD2152398.1"/>
    <property type="molecule type" value="Genomic_DNA"/>
</dbReference>
<name>A0A926UWY1_9CYAN</name>
<proteinExistence type="predicted"/>
<evidence type="ECO:0000313" key="2">
    <source>
        <dbReference type="EMBL" id="MBD2152398.1"/>
    </source>
</evidence>
<sequence>MDSYVVDTHVIAWFIAEDKRLSPLALSILNQAQDGEVQILIPILVLAELTHIAEKGKVKVSIEEILQRIKLGDGFTVVAFDFPIFQAMLTLPKEWDIHDRIIGATSSYYQTTLITRDEMLRASTKIQTLWD</sequence>
<gene>
    <name evidence="2" type="ORF">H6F44_20085</name>
</gene>
<dbReference type="Pfam" id="PF01850">
    <property type="entry name" value="PIN"/>
    <property type="match status" value="1"/>
</dbReference>
<dbReference type="Gene3D" id="3.40.50.1010">
    <property type="entry name" value="5'-nuclease"/>
    <property type="match status" value="1"/>
</dbReference>
<dbReference type="AlphaFoldDB" id="A0A926UWY1"/>